<dbReference type="Pfam" id="PF13715">
    <property type="entry name" value="CarbopepD_reg_2"/>
    <property type="match status" value="1"/>
</dbReference>
<keyword evidence="1" id="KW-0732">Signal</keyword>
<accession>A0A1T5F9A3</accession>
<dbReference type="SUPFAM" id="SSF49464">
    <property type="entry name" value="Carboxypeptidase regulatory domain-like"/>
    <property type="match status" value="1"/>
</dbReference>
<dbReference type="InterPro" id="IPR008969">
    <property type="entry name" value="CarboxyPept-like_regulatory"/>
</dbReference>
<evidence type="ECO:0000256" key="1">
    <source>
        <dbReference type="SAM" id="SignalP"/>
    </source>
</evidence>
<keyword evidence="3" id="KW-1185">Reference proteome</keyword>
<organism evidence="2 3">
    <name type="scientific">Parapedobacter luteus</name>
    <dbReference type="NCBI Taxonomy" id="623280"/>
    <lineage>
        <taxon>Bacteria</taxon>
        <taxon>Pseudomonadati</taxon>
        <taxon>Bacteroidota</taxon>
        <taxon>Sphingobacteriia</taxon>
        <taxon>Sphingobacteriales</taxon>
        <taxon>Sphingobacteriaceae</taxon>
        <taxon>Parapedobacter</taxon>
    </lineage>
</organism>
<feature type="chain" id="PRO_5013024475" evidence="1">
    <location>
        <begin position="25"/>
        <end position="708"/>
    </location>
</feature>
<reference evidence="2 3" key="1">
    <citation type="submission" date="2017-02" db="EMBL/GenBank/DDBJ databases">
        <authorList>
            <person name="Peterson S.W."/>
        </authorList>
    </citation>
    <scope>NUCLEOTIDE SEQUENCE [LARGE SCALE GENOMIC DNA]</scope>
    <source>
        <strain evidence="2 3">DSM 22899</strain>
    </source>
</reference>
<dbReference type="Proteomes" id="UP000190541">
    <property type="component" value="Unassembled WGS sequence"/>
</dbReference>
<protein>
    <submittedName>
        <fullName evidence="2">CarboxypepD_reg-like domain-containing protein</fullName>
    </submittedName>
</protein>
<dbReference type="SUPFAM" id="SSF56935">
    <property type="entry name" value="Porins"/>
    <property type="match status" value="1"/>
</dbReference>
<dbReference type="EMBL" id="FUYS01000014">
    <property type="protein sequence ID" value="SKB92759.1"/>
    <property type="molecule type" value="Genomic_DNA"/>
</dbReference>
<dbReference type="OrthoDB" id="1075473at2"/>
<proteinExistence type="predicted"/>
<evidence type="ECO:0000313" key="3">
    <source>
        <dbReference type="Proteomes" id="UP000190541"/>
    </source>
</evidence>
<name>A0A1T5F9A3_9SPHI</name>
<dbReference type="STRING" id="623280.SAMN05660226_03844"/>
<evidence type="ECO:0000313" key="2">
    <source>
        <dbReference type="EMBL" id="SKB92759.1"/>
    </source>
</evidence>
<dbReference type="RefSeq" id="WP_079718468.1">
    <property type="nucleotide sequence ID" value="NZ_FUYS01000014.1"/>
</dbReference>
<dbReference type="AlphaFoldDB" id="A0A1T5F9A3"/>
<feature type="signal peptide" evidence="1">
    <location>
        <begin position="1"/>
        <end position="24"/>
    </location>
</feature>
<sequence>MKSVNTVLYFLLALLVSAGHPCWAQCRITGTVTDTRGLPIGMASIWIKGSFDGTSSDSSGYFAFETALTGEQWLRFSALGHGSDSTAIMLAGDSMILELRLTAQTAELDVVTITVGTFQSGVNTKGISLSALDVATTAGASADIFAAYQTLPGSQTAFAEGGLFVRGGSAAETKSFFDGLIIKNPLNAQAPNLAGRSRLDPFMFKQTAFSSGGYSAQYGQALSSALVLESKDLPAKTTSAVSLMSVGIGLGHTHRFKTSALQIDGFYYNLAPAFSLINQQVNWQREPEQYEGRLQYKAQVGERGLFKWYSDHSRSRMALLDADMDNPGQPFFFSNHNRNTLINTSYQDYLNDRWKIHTGASLNITGDDGQQNTDGYARTDSYLQWRGSATHFFGTYSRFVVGGEVAHGRFGESWNDLRRQYAHLLGALFAEADWFFGRRWVLRTGIRTEYSDYIRQFNVAPRLALSHKISRTLQASLAYGRFYQNPEDRYWVAQQDIGFEQAAHYLANIEYLNNHYTFRIEAYYKDYGQLVKKTAEGFNNNGYGYAKGIDIFWRDRKSIRDGDYWISYSYLDTKRDFADYPAAATPPFAAAHSLNAVYKHFITAINSQVGATYTYASGRTYVNPNNPVYLADRTKDFHNLSVNVSYLTHILRQFTVLYFSAGNLLGIDNIYGYRYSKDGIHRRAIRPGARRDLFVGILLTIGDNTFIR</sequence>
<gene>
    <name evidence="2" type="ORF">SAMN05660226_03844</name>
</gene>
<dbReference type="Gene3D" id="2.60.40.1120">
    <property type="entry name" value="Carboxypeptidase-like, regulatory domain"/>
    <property type="match status" value="1"/>
</dbReference>